<dbReference type="InterPro" id="IPR036611">
    <property type="entry name" value="Trigger_fac_ribosome-bd_sf"/>
</dbReference>
<organism evidence="2 3">
    <name type="scientific">Dinghuibacter silviterrae</name>
    <dbReference type="NCBI Taxonomy" id="1539049"/>
    <lineage>
        <taxon>Bacteria</taxon>
        <taxon>Pseudomonadati</taxon>
        <taxon>Bacteroidota</taxon>
        <taxon>Chitinophagia</taxon>
        <taxon>Chitinophagales</taxon>
        <taxon>Chitinophagaceae</taxon>
        <taxon>Dinghuibacter</taxon>
    </lineage>
</organism>
<dbReference type="InterPro" id="IPR037041">
    <property type="entry name" value="Trigger_fac_C_sf"/>
</dbReference>
<dbReference type="GO" id="GO:0051083">
    <property type="term" value="P:'de novo' cotranslational protein folding"/>
    <property type="evidence" value="ECO:0007669"/>
    <property type="project" value="TreeGrafter"/>
</dbReference>
<sequence length="455" mass="52552">MATITRENIGLLNDKLTVKVEKEDYLSSFEKTLKQYSKSANIPGFRKGMVPAGVIKRMHGPAIFKDEVVKSVEKELGRFISEEKPDIFAQPLPLETDVPSLDMNQPAGYTFQFEIGLKPNPSIDLGSIKATRYEINVTDEMIEAEVDRLRNRFGKVTDKEEADTEEDILTLTFVESDAEGNPLEDAPSKTNSLLVKYFADTTQALGKRAGDKMVLQLGKAFEDKEREWLVKDLNLNPDDPAELERFFAVTVDKVGLLQKRDLGEEFYNEVYPGQGIATEAAFREKIVSEIRLYWERQTKDFLHHELYHQLLDKTHFDLPEAFLKRWLQVGGEKPKTADEVEEEFPTFRSQLRWTLISDQLIRQNQLDVTPDELREYMRQQVLGYFGQMNLGDGNTEWIDSYVDRMTKDEQQVESAYRRIVTEKMFNWAEDKVSVSPKAISFEEFSEMQHAHSHEH</sequence>
<evidence type="ECO:0000313" key="2">
    <source>
        <dbReference type="EMBL" id="TDX00199.1"/>
    </source>
</evidence>
<comment type="caution">
    <text evidence="2">The sequence shown here is derived from an EMBL/GenBank/DDBJ whole genome shotgun (WGS) entry which is preliminary data.</text>
</comment>
<reference evidence="2 3" key="1">
    <citation type="submission" date="2019-03" db="EMBL/GenBank/DDBJ databases">
        <title>Genomic Encyclopedia of Type Strains, Phase IV (KMG-IV): sequencing the most valuable type-strain genomes for metagenomic binning, comparative biology and taxonomic classification.</title>
        <authorList>
            <person name="Goeker M."/>
        </authorList>
    </citation>
    <scope>NUCLEOTIDE SEQUENCE [LARGE SCALE GENOMIC DNA]</scope>
    <source>
        <strain evidence="2 3">DSM 100059</strain>
    </source>
</reference>
<keyword evidence="3" id="KW-1185">Reference proteome</keyword>
<gene>
    <name evidence="2" type="ORF">EDB95_1217</name>
</gene>
<dbReference type="SUPFAM" id="SSF109998">
    <property type="entry name" value="Triger factor/SurA peptide-binding domain-like"/>
    <property type="match status" value="1"/>
</dbReference>
<dbReference type="EMBL" id="SODV01000001">
    <property type="protein sequence ID" value="TDX00199.1"/>
    <property type="molecule type" value="Genomic_DNA"/>
</dbReference>
<feature type="domain" description="Trigger factor ribosome-binding bacterial" evidence="1">
    <location>
        <begin position="4"/>
        <end position="149"/>
    </location>
</feature>
<evidence type="ECO:0000259" key="1">
    <source>
        <dbReference type="Pfam" id="PF05697"/>
    </source>
</evidence>
<dbReference type="InterPro" id="IPR027304">
    <property type="entry name" value="Trigger_fact/SurA_dom_sf"/>
</dbReference>
<dbReference type="GO" id="GO:0043335">
    <property type="term" value="P:protein unfolding"/>
    <property type="evidence" value="ECO:0007669"/>
    <property type="project" value="TreeGrafter"/>
</dbReference>
<dbReference type="GO" id="GO:0044183">
    <property type="term" value="F:protein folding chaperone"/>
    <property type="evidence" value="ECO:0007669"/>
    <property type="project" value="TreeGrafter"/>
</dbReference>
<protein>
    <submittedName>
        <fullName evidence="2">Trigger factor</fullName>
    </submittedName>
</protein>
<proteinExistence type="predicted"/>
<dbReference type="RefSeq" id="WP_133991555.1">
    <property type="nucleotide sequence ID" value="NZ_SODV01000001.1"/>
</dbReference>
<dbReference type="GO" id="GO:0015031">
    <property type="term" value="P:protein transport"/>
    <property type="evidence" value="ECO:0007669"/>
    <property type="project" value="InterPro"/>
</dbReference>
<evidence type="ECO:0000313" key="3">
    <source>
        <dbReference type="Proteomes" id="UP000294498"/>
    </source>
</evidence>
<dbReference type="SUPFAM" id="SSF102735">
    <property type="entry name" value="Trigger factor ribosome-binding domain"/>
    <property type="match status" value="1"/>
</dbReference>
<dbReference type="GO" id="GO:0003755">
    <property type="term" value="F:peptidyl-prolyl cis-trans isomerase activity"/>
    <property type="evidence" value="ECO:0007669"/>
    <property type="project" value="TreeGrafter"/>
</dbReference>
<dbReference type="GO" id="GO:0043022">
    <property type="term" value="F:ribosome binding"/>
    <property type="evidence" value="ECO:0007669"/>
    <property type="project" value="TreeGrafter"/>
</dbReference>
<dbReference type="PANTHER" id="PTHR30560:SF3">
    <property type="entry name" value="TRIGGER FACTOR-LIKE PROTEIN TIG, CHLOROPLASTIC"/>
    <property type="match status" value="1"/>
</dbReference>
<dbReference type="InterPro" id="IPR005215">
    <property type="entry name" value="Trig_fac"/>
</dbReference>
<dbReference type="AlphaFoldDB" id="A0A4R8DQI8"/>
<dbReference type="PANTHER" id="PTHR30560">
    <property type="entry name" value="TRIGGER FACTOR CHAPERONE AND PEPTIDYL-PROLYL CIS/TRANS ISOMERASE"/>
    <property type="match status" value="1"/>
</dbReference>
<dbReference type="OrthoDB" id="9767721at2"/>
<accession>A0A4R8DQI8</accession>
<name>A0A4R8DQI8_9BACT</name>
<dbReference type="Pfam" id="PF05697">
    <property type="entry name" value="Trigger_N"/>
    <property type="match status" value="1"/>
</dbReference>
<dbReference type="Proteomes" id="UP000294498">
    <property type="component" value="Unassembled WGS sequence"/>
</dbReference>
<dbReference type="Gene3D" id="1.10.3120.10">
    <property type="entry name" value="Trigger factor, C-terminal domain"/>
    <property type="match status" value="1"/>
</dbReference>
<dbReference type="InterPro" id="IPR008881">
    <property type="entry name" value="Trigger_fac_ribosome-bd_bac"/>
</dbReference>
<dbReference type="Gene3D" id="3.30.70.1050">
    <property type="entry name" value="Trigger factor ribosome-binding domain"/>
    <property type="match status" value="1"/>
</dbReference>